<evidence type="ECO:0000256" key="1">
    <source>
        <dbReference type="SAM" id="MobiDB-lite"/>
    </source>
</evidence>
<keyword evidence="2" id="KW-1133">Transmembrane helix</keyword>
<feature type="region of interest" description="Disordered" evidence="1">
    <location>
        <begin position="1"/>
        <end position="50"/>
    </location>
</feature>
<keyword evidence="5" id="KW-1185">Reference proteome</keyword>
<evidence type="ECO:0000256" key="2">
    <source>
        <dbReference type="SAM" id="Phobius"/>
    </source>
</evidence>
<sequence>MSMTTPPGWYPDPGQTPQLPPQERWWDGSSWTGHTRPGTGIAPQPGRGGTRAGRGQLIAGIVGSVVLAAALAVGGVLLLGGGGSDSDEKPKAAPSSHSATPKESTPPDDEESPSPSTSPGDVVPEPRLGVGLTVPEGWEQGSPDSSFVSHKTAYVCPGQNTNCVRGGAQLLPVSSGWEGKKALKDAAELQVAKNAKEAYSKKAYGGITSHKVVKSGAVTVAGQPGYRIRWRVENKLEPDAYVEAVVFRSPHLKDEILTLWSSADIAPKSPPVSDLDKLREGVVRTRLGAGEDDGNHKSV</sequence>
<gene>
    <name evidence="4" type="ORF">ITI46_29965</name>
</gene>
<dbReference type="InterPro" id="IPR018929">
    <property type="entry name" value="DUF2510"/>
</dbReference>
<keyword evidence="2" id="KW-0812">Transmembrane</keyword>
<accession>A0ABS3XKE3</accession>
<proteinExistence type="predicted"/>
<dbReference type="EMBL" id="JADKMA010000223">
    <property type="protein sequence ID" value="MBO8195844.1"/>
    <property type="molecule type" value="Genomic_DNA"/>
</dbReference>
<reference evidence="4 5" key="1">
    <citation type="submission" date="2020-11" db="EMBL/GenBank/DDBJ databases">
        <title>Streptomyces spirodelae sp. nov., isolated from duckweed.</title>
        <authorList>
            <person name="Saimee Y."/>
            <person name="Duangmal K."/>
        </authorList>
    </citation>
    <scope>NUCLEOTIDE SEQUENCE [LARGE SCALE GENOMIC DNA]</scope>
    <source>
        <strain evidence="4 5">S16-07</strain>
    </source>
</reference>
<name>A0ABS3XKE3_9ACTN</name>
<protein>
    <submittedName>
        <fullName evidence="4">DUF2510 domain-containing protein</fullName>
    </submittedName>
</protein>
<dbReference type="Proteomes" id="UP001519064">
    <property type="component" value="Unassembled WGS sequence"/>
</dbReference>
<dbReference type="Pfam" id="PF10708">
    <property type="entry name" value="DUF2510"/>
    <property type="match status" value="1"/>
</dbReference>
<keyword evidence="2" id="KW-0472">Membrane</keyword>
<evidence type="ECO:0000259" key="3">
    <source>
        <dbReference type="Pfam" id="PF10708"/>
    </source>
</evidence>
<feature type="region of interest" description="Disordered" evidence="1">
    <location>
        <begin position="83"/>
        <end position="145"/>
    </location>
</feature>
<evidence type="ECO:0000313" key="4">
    <source>
        <dbReference type="EMBL" id="MBO8195844.1"/>
    </source>
</evidence>
<feature type="domain" description="DUF2510" evidence="3">
    <location>
        <begin position="7"/>
        <end position="39"/>
    </location>
</feature>
<organism evidence="4 5">
    <name type="scientific">Streptomyces oryzae</name>
    <dbReference type="NCBI Taxonomy" id="1434886"/>
    <lineage>
        <taxon>Bacteria</taxon>
        <taxon>Bacillati</taxon>
        <taxon>Actinomycetota</taxon>
        <taxon>Actinomycetes</taxon>
        <taxon>Kitasatosporales</taxon>
        <taxon>Streptomycetaceae</taxon>
        <taxon>Streptomyces</taxon>
    </lineage>
</organism>
<feature type="transmembrane region" description="Helical" evidence="2">
    <location>
        <begin position="57"/>
        <end position="80"/>
    </location>
</feature>
<evidence type="ECO:0000313" key="5">
    <source>
        <dbReference type="Proteomes" id="UP001519064"/>
    </source>
</evidence>
<comment type="caution">
    <text evidence="4">The sequence shown here is derived from an EMBL/GenBank/DDBJ whole genome shotgun (WGS) entry which is preliminary data.</text>
</comment>